<keyword evidence="6" id="KW-0564">Palmitate</keyword>
<evidence type="ECO:0000259" key="9">
    <source>
        <dbReference type="Pfam" id="PF25198"/>
    </source>
</evidence>
<keyword evidence="11" id="KW-1185">Reference proteome</keyword>
<comment type="subcellular location">
    <subcellularLocation>
        <location evidence="1">Membrane</location>
        <topology evidence="1">Lipid-anchor</topology>
    </subcellularLocation>
</comment>
<evidence type="ECO:0000256" key="3">
    <source>
        <dbReference type="ARBA" id="ARBA00022544"/>
    </source>
</evidence>
<keyword evidence="7" id="KW-0449">Lipoprotein</keyword>
<organism evidence="10 11">
    <name type="scientific">Clostridium grantii DSM 8605</name>
    <dbReference type="NCBI Taxonomy" id="1121316"/>
    <lineage>
        <taxon>Bacteria</taxon>
        <taxon>Bacillati</taxon>
        <taxon>Bacillota</taxon>
        <taxon>Clostridia</taxon>
        <taxon>Eubacteriales</taxon>
        <taxon>Clostridiaceae</taxon>
        <taxon>Clostridium</taxon>
    </lineage>
</organism>
<evidence type="ECO:0000256" key="5">
    <source>
        <dbReference type="ARBA" id="ARBA00023136"/>
    </source>
</evidence>
<evidence type="ECO:0000256" key="4">
    <source>
        <dbReference type="ARBA" id="ARBA00022729"/>
    </source>
</evidence>
<dbReference type="GO" id="GO:0009847">
    <property type="term" value="P:spore germination"/>
    <property type="evidence" value="ECO:0007669"/>
    <property type="project" value="InterPro"/>
</dbReference>
<dbReference type="NCBIfam" id="TIGR02887">
    <property type="entry name" value="spore_ger_x_C"/>
    <property type="match status" value="1"/>
</dbReference>
<reference evidence="10 11" key="1">
    <citation type="submission" date="2016-11" db="EMBL/GenBank/DDBJ databases">
        <authorList>
            <person name="Jaros S."/>
            <person name="Januszkiewicz K."/>
            <person name="Wedrychowicz H."/>
        </authorList>
    </citation>
    <scope>NUCLEOTIDE SEQUENCE [LARGE SCALE GENOMIC DNA]</scope>
    <source>
        <strain evidence="10 11">DSM 8605</strain>
    </source>
</reference>
<evidence type="ECO:0000256" key="1">
    <source>
        <dbReference type="ARBA" id="ARBA00004635"/>
    </source>
</evidence>
<evidence type="ECO:0000256" key="6">
    <source>
        <dbReference type="ARBA" id="ARBA00023139"/>
    </source>
</evidence>
<evidence type="ECO:0000313" key="11">
    <source>
        <dbReference type="Proteomes" id="UP000184447"/>
    </source>
</evidence>
<dbReference type="PANTHER" id="PTHR35789:SF1">
    <property type="entry name" value="SPORE GERMINATION PROTEIN B3"/>
    <property type="match status" value="1"/>
</dbReference>
<dbReference type="InterPro" id="IPR038501">
    <property type="entry name" value="Spore_GerAC_C_sf"/>
</dbReference>
<evidence type="ECO:0000313" key="10">
    <source>
        <dbReference type="EMBL" id="SHH51322.1"/>
    </source>
</evidence>
<dbReference type="Proteomes" id="UP000184447">
    <property type="component" value="Unassembled WGS sequence"/>
</dbReference>
<dbReference type="Pfam" id="PF25198">
    <property type="entry name" value="Spore_GerAC_N"/>
    <property type="match status" value="1"/>
</dbReference>
<dbReference type="RefSeq" id="WP_073337676.1">
    <property type="nucleotide sequence ID" value="NZ_FQXM01000006.1"/>
</dbReference>
<keyword evidence="4" id="KW-0732">Signal</keyword>
<dbReference type="Pfam" id="PF05504">
    <property type="entry name" value="Spore_GerAC"/>
    <property type="match status" value="1"/>
</dbReference>
<name>A0A1M5TKL7_9CLOT</name>
<keyword evidence="5" id="KW-0472">Membrane</keyword>
<gene>
    <name evidence="10" type="ORF">SAMN02745207_01358</name>
</gene>
<dbReference type="GO" id="GO:0016020">
    <property type="term" value="C:membrane"/>
    <property type="evidence" value="ECO:0007669"/>
    <property type="project" value="UniProtKB-SubCell"/>
</dbReference>
<protein>
    <submittedName>
        <fullName evidence="10">Germination protein, Ger(X)C family</fullName>
    </submittedName>
</protein>
<evidence type="ECO:0000256" key="7">
    <source>
        <dbReference type="ARBA" id="ARBA00023288"/>
    </source>
</evidence>
<dbReference type="InterPro" id="IPR046953">
    <property type="entry name" value="Spore_GerAC-like_C"/>
</dbReference>
<feature type="domain" description="Spore germination GerAC-like C-terminal" evidence="8">
    <location>
        <begin position="225"/>
        <end position="389"/>
    </location>
</feature>
<evidence type="ECO:0000256" key="2">
    <source>
        <dbReference type="ARBA" id="ARBA00007886"/>
    </source>
</evidence>
<proteinExistence type="inferred from homology"/>
<sequence>MKLTKIISLAFIPLFLGGCWDKVEIDRKSFISTIAIDVSENIGKEEELKKINPSDEFQSKGVNKLKITFGFPDISELGVNKGSSAKEKFITTECYSMQNGIVNMASRTSRSIYTSHTKLLIISSDLLHYPETFKEVMDYFQRNPNINKKMKVVVANGESKNYVSYEPLMEKNIESYINGLTENSNRNASILPMTLNELLILLNQNGNAIIPSIDYDKLEDQVFLSGLAMIKDFEMVGSLDPIETSGLAILRGKMKGGNKVVFIDGNPVDFEIDGINRKVSIVEINDDSFKAKINIVLEGQLKNFQMGKSVIEKGTIKQIEGNFNSSIEKECEKIARITQENFSIDPIGIREMIKKYHPKEWKKIEKNWDEVYKNSIIDISVATNIRRYGIIK</sequence>
<dbReference type="STRING" id="1121316.SAMN02745207_01358"/>
<feature type="domain" description="Spore germination protein N-terminal" evidence="9">
    <location>
        <begin position="21"/>
        <end position="214"/>
    </location>
</feature>
<comment type="similarity">
    <text evidence="2">Belongs to the GerABKC lipoprotein family.</text>
</comment>
<accession>A0A1M5TKL7</accession>
<dbReference type="EMBL" id="FQXM01000006">
    <property type="protein sequence ID" value="SHH51322.1"/>
    <property type="molecule type" value="Genomic_DNA"/>
</dbReference>
<keyword evidence="3" id="KW-0309">Germination</keyword>
<dbReference type="InterPro" id="IPR057336">
    <property type="entry name" value="GerAC_N"/>
</dbReference>
<dbReference type="PROSITE" id="PS51257">
    <property type="entry name" value="PROKAR_LIPOPROTEIN"/>
    <property type="match status" value="1"/>
</dbReference>
<dbReference type="OrthoDB" id="2569624at2"/>
<dbReference type="AlphaFoldDB" id="A0A1M5TKL7"/>
<evidence type="ECO:0000259" key="8">
    <source>
        <dbReference type="Pfam" id="PF05504"/>
    </source>
</evidence>
<dbReference type="Gene3D" id="3.30.300.210">
    <property type="entry name" value="Nutrient germinant receptor protein C, domain 3"/>
    <property type="match status" value="1"/>
</dbReference>
<dbReference type="PANTHER" id="PTHR35789">
    <property type="entry name" value="SPORE GERMINATION PROTEIN B3"/>
    <property type="match status" value="1"/>
</dbReference>
<dbReference type="InterPro" id="IPR008844">
    <property type="entry name" value="Spore_GerAC-like"/>
</dbReference>